<dbReference type="EC" id="4.1.1.19" evidence="8"/>
<organism evidence="8 9">
    <name type="scientific">Anoxybacillus ayderensis</name>
    <dbReference type="NCBI Taxonomy" id="265546"/>
    <lineage>
        <taxon>Bacteria</taxon>
        <taxon>Bacillati</taxon>
        <taxon>Bacillota</taxon>
        <taxon>Bacilli</taxon>
        <taxon>Bacillales</taxon>
        <taxon>Anoxybacillaceae</taxon>
        <taxon>Anoxybacillus</taxon>
    </lineage>
</organism>
<dbReference type="InterPro" id="IPR008286">
    <property type="entry name" value="Prn/Lys/Arg_de-COase_C"/>
</dbReference>
<evidence type="ECO:0000259" key="7">
    <source>
        <dbReference type="Pfam" id="PF03711"/>
    </source>
</evidence>
<comment type="cofactor">
    <cofactor evidence="1">
        <name>pyridoxal 5'-phosphate</name>
        <dbReference type="ChEBI" id="CHEBI:597326"/>
    </cofactor>
</comment>
<feature type="domain" description="Orn/Lys/Arg decarboxylase C-terminal" evidence="7">
    <location>
        <begin position="396"/>
        <end position="458"/>
    </location>
</feature>
<evidence type="ECO:0000313" key="8">
    <source>
        <dbReference type="EMBL" id="KIP20469.1"/>
    </source>
</evidence>
<dbReference type="InterPro" id="IPR000310">
    <property type="entry name" value="Orn/Lys/Arg_deCO2ase_major_dom"/>
</dbReference>
<keyword evidence="3" id="KW-0210">Decarboxylase</keyword>
<feature type="domain" description="Orn/Lys/Arg decarboxylases family 1 pyridoxal-P attachment site" evidence="6">
    <location>
        <begin position="6"/>
        <end position="309"/>
    </location>
</feature>
<dbReference type="InterPro" id="IPR015424">
    <property type="entry name" value="PyrdxlP-dep_Trfase"/>
</dbReference>
<dbReference type="Gene3D" id="3.90.100.10">
    <property type="entry name" value="Orn/Lys/Arg decarboxylase, C-terminal domain"/>
    <property type="match status" value="1"/>
</dbReference>
<comment type="caution">
    <text evidence="8">The sequence shown here is derived from an EMBL/GenBank/DDBJ whole genome shotgun (WGS) entry which is preliminary data.</text>
</comment>
<dbReference type="AlphaFoldDB" id="A0A0D0HJT9"/>
<evidence type="ECO:0000313" key="9">
    <source>
        <dbReference type="Proteomes" id="UP000032047"/>
    </source>
</evidence>
<dbReference type="EMBL" id="JXTG01000015">
    <property type="protein sequence ID" value="KIP20469.1"/>
    <property type="molecule type" value="Genomic_DNA"/>
</dbReference>
<dbReference type="Pfam" id="PF03711">
    <property type="entry name" value="OKR_DC_1_C"/>
    <property type="match status" value="1"/>
</dbReference>
<proteinExistence type="inferred from homology"/>
<dbReference type="InterPro" id="IPR015421">
    <property type="entry name" value="PyrdxlP-dep_Trfase_major"/>
</dbReference>
<evidence type="ECO:0000256" key="3">
    <source>
        <dbReference type="ARBA" id="ARBA00022793"/>
    </source>
</evidence>
<evidence type="ECO:0000259" key="6">
    <source>
        <dbReference type="Pfam" id="PF01276"/>
    </source>
</evidence>
<dbReference type="PANTHER" id="PTHR43277:SF3">
    <property type="entry name" value="DECARBOXYLASE, PUTATIVE-RELATED"/>
    <property type="match status" value="1"/>
</dbReference>
<gene>
    <name evidence="8" type="ORF">JV16_02307</name>
</gene>
<accession>A0A0D0HJT9</accession>
<evidence type="ECO:0000256" key="2">
    <source>
        <dbReference type="ARBA" id="ARBA00010671"/>
    </source>
</evidence>
<keyword evidence="9" id="KW-1185">Reference proteome</keyword>
<dbReference type="SUPFAM" id="SSF53383">
    <property type="entry name" value="PLP-dependent transferases"/>
    <property type="match status" value="1"/>
</dbReference>
<dbReference type="SUPFAM" id="SSF55904">
    <property type="entry name" value="Ornithine decarboxylase C-terminal domain"/>
    <property type="match status" value="1"/>
</dbReference>
<evidence type="ECO:0000256" key="1">
    <source>
        <dbReference type="ARBA" id="ARBA00001933"/>
    </source>
</evidence>
<sequence>MDQTKTPLYTLLCEHTSRQPISFHVPGHKYGAVFYEEALSTFVPLLHLDVTELSHLDDLHHPTGAIEEAQQLAAKLYGVKQTYFLVNGSTSGNLAMITAVCEKNKKVIVQRNCHKSILHALHLVGATPIFISPEFDEDVRVMSFVSFETIYNTLREHSDAAALILTNPNYYGMSIDLTKIIQLAHSYRMPVLVDEAHGAHFVLGEPFPKSAVECGADIVVQSAHKTLPAMTMGSFLHFNSDLIDERTLRYFLQVFQTSSPSYPIMASLDLARAYVAQQTRETINEMVEQIQLFKQQLRGIEAIHVVESQHPLVRTDLLKITLQTRSAHSGYELQQLLERNEIFTEMADPYNVLLVYPLAKIKQFQMITERIKRALQSIGSERQNEHVQIQLPKHCQAVSYEWIKGKQTKQVQLYDAVGRVCAQMVVPYPPGIPILLIGEIVTKQHIELIQYLKQMGAYFQTDINGDYIEVFEEA</sequence>
<dbReference type="PATRIC" id="fig|265546.4.peg.2320"/>
<reference evidence="8 9" key="1">
    <citation type="submission" date="2015-01" db="EMBL/GenBank/DDBJ databases">
        <title>Genome sequence of Anoxybacillus ayderensis strain AB04.</title>
        <authorList>
            <person name="Belduz A.O."/>
            <person name="Canakci S."/>
            <person name="Chan K.-G."/>
            <person name="Kahar U.M."/>
            <person name="Yaakob A.S."/>
            <person name="Chan C.S."/>
            <person name="Goh K.M."/>
        </authorList>
    </citation>
    <scope>NUCLEOTIDE SEQUENCE [LARGE SCALE GENOMIC DNA]</scope>
    <source>
        <strain evidence="8 9">AB04</strain>
    </source>
</reference>
<evidence type="ECO:0000256" key="4">
    <source>
        <dbReference type="ARBA" id="ARBA00022898"/>
    </source>
</evidence>
<dbReference type="CDD" id="cd00615">
    <property type="entry name" value="Orn_deC_like"/>
    <property type="match status" value="1"/>
</dbReference>
<dbReference type="Proteomes" id="UP000032047">
    <property type="component" value="Unassembled WGS sequence"/>
</dbReference>
<dbReference type="Pfam" id="PF01276">
    <property type="entry name" value="OKR_DC_1"/>
    <property type="match status" value="1"/>
</dbReference>
<dbReference type="InterPro" id="IPR052357">
    <property type="entry name" value="Orn_Lys_Arg_decarboxylase-I"/>
</dbReference>
<dbReference type="PANTHER" id="PTHR43277">
    <property type="entry name" value="ARGININE DECARBOXYLASE"/>
    <property type="match status" value="1"/>
</dbReference>
<dbReference type="GO" id="GO:0008792">
    <property type="term" value="F:arginine decarboxylase activity"/>
    <property type="evidence" value="ECO:0007669"/>
    <property type="project" value="UniProtKB-EC"/>
</dbReference>
<keyword evidence="5 8" id="KW-0456">Lyase</keyword>
<keyword evidence="4" id="KW-0663">Pyridoxal phosphate</keyword>
<dbReference type="InterPro" id="IPR036633">
    <property type="entry name" value="Prn/Lys/Arg_de-COase_C_sf"/>
</dbReference>
<comment type="similarity">
    <text evidence="2">Belongs to the Orn/Lys/Arg decarboxylase class-I family.</text>
</comment>
<dbReference type="RefSeq" id="WP_021095958.1">
    <property type="nucleotide sequence ID" value="NZ_ANOC01000082.1"/>
</dbReference>
<protein>
    <submittedName>
        <fullName evidence="8">Arginine decarboxylase</fullName>
        <ecNumber evidence="8">4.1.1.19</ecNumber>
    </submittedName>
</protein>
<evidence type="ECO:0000256" key="5">
    <source>
        <dbReference type="ARBA" id="ARBA00023239"/>
    </source>
</evidence>
<name>A0A0D0HJT9_9BACL</name>
<dbReference type="Gene3D" id="3.40.640.10">
    <property type="entry name" value="Type I PLP-dependent aspartate aminotransferase-like (Major domain)"/>
    <property type="match status" value="1"/>
</dbReference>